<dbReference type="EMBL" id="JAPQKN010000001">
    <property type="protein sequence ID" value="KAJ5175563.1"/>
    <property type="molecule type" value="Genomic_DNA"/>
</dbReference>
<dbReference type="Proteomes" id="UP001149163">
    <property type="component" value="Unassembled WGS sequence"/>
</dbReference>
<organism evidence="1 2">
    <name type="scientific">Penicillium canariense</name>
    <dbReference type="NCBI Taxonomy" id="189055"/>
    <lineage>
        <taxon>Eukaryota</taxon>
        <taxon>Fungi</taxon>
        <taxon>Dikarya</taxon>
        <taxon>Ascomycota</taxon>
        <taxon>Pezizomycotina</taxon>
        <taxon>Eurotiomycetes</taxon>
        <taxon>Eurotiomycetidae</taxon>
        <taxon>Eurotiales</taxon>
        <taxon>Aspergillaceae</taxon>
        <taxon>Penicillium</taxon>
    </lineage>
</organism>
<evidence type="ECO:0000313" key="2">
    <source>
        <dbReference type="Proteomes" id="UP001149163"/>
    </source>
</evidence>
<dbReference type="GeneID" id="81422741"/>
<proteinExistence type="predicted"/>
<accession>A0A9W9LSY7</accession>
<reference evidence="1" key="2">
    <citation type="journal article" date="2023" name="IMA Fungus">
        <title>Comparative genomic study of the Penicillium genus elucidates a diverse pangenome and 15 lateral gene transfer events.</title>
        <authorList>
            <person name="Petersen C."/>
            <person name="Sorensen T."/>
            <person name="Nielsen M.R."/>
            <person name="Sondergaard T.E."/>
            <person name="Sorensen J.L."/>
            <person name="Fitzpatrick D.A."/>
            <person name="Frisvad J.C."/>
            <person name="Nielsen K.L."/>
        </authorList>
    </citation>
    <scope>NUCLEOTIDE SEQUENCE</scope>
    <source>
        <strain evidence="1">IBT 26290</strain>
    </source>
</reference>
<evidence type="ECO:0000313" key="1">
    <source>
        <dbReference type="EMBL" id="KAJ5175563.1"/>
    </source>
</evidence>
<gene>
    <name evidence="1" type="ORF">N7482_001440</name>
</gene>
<sequence>MIQKIRMAGLGWEELTFDFGDQSVEAVFSSHNFLTQGTFSIGHFRPKELYILIGRIAHGSLNHRHPQLQIKSHSYELAVSIGKAPVELSRRNKLTPSSDIIYLDFQVDKFALLIEDFAFKLCKFVNLILA</sequence>
<dbReference type="RefSeq" id="XP_056547171.1">
    <property type="nucleotide sequence ID" value="XM_056683565.1"/>
</dbReference>
<keyword evidence="2" id="KW-1185">Reference proteome</keyword>
<comment type="caution">
    <text evidence="1">The sequence shown here is derived from an EMBL/GenBank/DDBJ whole genome shotgun (WGS) entry which is preliminary data.</text>
</comment>
<name>A0A9W9LSY7_9EURO</name>
<dbReference type="AlphaFoldDB" id="A0A9W9LSY7"/>
<protein>
    <submittedName>
        <fullName evidence="1">Uncharacterized protein</fullName>
    </submittedName>
</protein>
<reference evidence="1" key="1">
    <citation type="submission" date="2022-11" db="EMBL/GenBank/DDBJ databases">
        <authorList>
            <person name="Petersen C."/>
        </authorList>
    </citation>
    <scope>NUCLEOTIDE SEQUENCE</scope>
    <source>
        <strain evidence="1">IBT 26290</strain>
    </source>
</reference>